<accession>A0A9W6GIX4</accession>
<evidence type="ECO:0000313" key="1">
    <source>
        <dbReference type="EMBL" id="GLI54507.1"/>
    </source>
</evidence>
<protein>
    <submittedName>
        <fullName evidence="1">Uncharacterized protein</fullName>
    </submittedName>
</protein>
<dbReference type="RefSeq" id="WP_281832152.1">
    <property type="nucleotide sequence ID" value="NZ_BSDY01000001.1"/>
</dbReference>
<comment type="caution">
    <text evidence="1">The sequence shown here is derived from an EMBL/GenBank/DDBJ whole genome shotgun (WGS) entry which is preliminary data.</text>
</comment>
<name>A0A9W6GIX4_9FUSO</name>
<dbReference type="Proteomes" id="UP001144471">
    <property type="component" value="Unassembled WGS sequence"/>
</dbReference>
<reference evidence="1" key="1">
    <citation type="submission" date="2022-12" db="EMBL/GenBank/DDBJ databases">
        <title>Reference genome sequencing for broad-spectrum identification of bacterial and archaeal isolates by mass spectrometry.</title>
        <authorList>
            <person name="Sekiguchi Y."/>
            <person name="Tourlousse D.M."/>
        </authorList>
    </citation>
    <scope>NUCLEOTIDE SEQUENCE</scope>
    <source>
        <strain evidence="1">10succ1</strain>
    </source>
</reference>
<evidence type="ECO:0000313" key="2">
    <source>
        <dbReference type="Proteomes" id="UP001144471"/>
    </source>
</evidence>
<proteinExistence type="predicted"/>
<sequence>MLVKLYLERINQEMINKHKANEIIEMIDKAIIEKKDYDPDWGGNLWEKECCILNFDKKNPNICDLQKIGEFITMRREKFGALVWVRKTNKVYQIDDQAFMVLNNLDHGVSINQAAKSADVPVEDIKSLIVELIK</sequence>
<keyword evidence="2" id="KW-1185">Reference proteome</keyword>
<organism evidence="1 2">
    <name type="scientific">Propionigenium maris DSM 9537</name>
    <dbReference type="NCBI Taxonomy" id="1123000"/>
    <lineage>
        <taxon>Bacteria</taxon>
        <taxon>Fusobacteriati</taxon>
        <taxon>Fusobacteriota</taxon>
        <taxon>Fusobacteriia</taxon>
        <taxon>Fusobacteriales</taxon>
        <taxon>Fusobacteriaceae</taxon>
        <taxon>Propionigenium</taxon>
    </lineage>
</organism>
<gene>
    <name evidence="1" type="ORF">PM10SUCC1_00220</name>
</gene>
<dbReference type="AlphaFoldDB" id="A0A9W6GIX4"/>
<dbReference type="EMBL" id="BSDY01000001">
    <property type="protein sequence ID" value="GLI54507.1"/>
    <property type="molecule type" value="Genomic_DNA"/>
</dbReference>